<organism evidence="1">
    <name type="scientific">Skeletonema costatum</name>
    <name type="common">Marine centric diatom</name>
    <name type="synonym">Melosira costata</name>
    <dbReference type="NCBI Taxonomy" id="2843"/>
    <lineage>
        <taxon>Eukaryota</taxon>
        <taxon>Sar</taxon>
        <taxon>Stramenopiles</taxon>
        <taxon>Ochrophyta</taxon>
        <taxon>Bacillariophyta</taxon>
        <taxon>Coscinodiscophyceae</taxon>
        <taxon>Thalassiosirophycidae</taxon>
        <taxon>Thalassiosirales</taxon>
        <taxon>Skeletonemataceae</taxon>
        <taxon>Skeletonema</taxon>
    </lineage>
</organism>
<accession>C5H670</accession>
<reference evidence="1" key="2">
    <citation type="journal article" date="2009" name="Mar. Biotechnol.">
        <title>The identification of three novel genes involved in the rapid-growth regulation in a marine diatom, Skeletonema costatum.</title>
        <authorList>
            <person name="Chung C.C."/>
            <person name="Hwang S.P."/>
            <person name="Chang J."/>
        </authorList>
    </citation>
    <scope>NUCLEOTIDE SEQUENCE</scope>
</reference>
<dbReference type="AlphaFoldDB" id="C5H670"/>
<evidence type="ECO:0000313" key="1">
    <source>
        <dbReference type="EMBL" id="ACJ03841.1"/>
    </source>
</evidence>
<sequence length="314" mass="35235">MMMHHYTTNNEDAERLSHYSAYPKIAHQPQPHHAHHAIRNNAADHNNQVAAASRDDEETVATAANTLADWRGNTVPEKEAKALRHVFDDLQDHFGYQRVDPRVRFNSTNLARLGNSGTWFGDLDFTYDIKGDHCNLAYIGMDVCVDLTPKLVHKHGQPMLKGYGESWVYVYLRQLTLDKVKSYVKTGTGWDVSDEGTVFDPNRNLVAIEAKMHDTGAQPRPSVWVANDKNASAQDMSFSRIGTVQDVSTHPSQQRIHRGVGIFAVSMEVEGNHNVMPTPGRGYEANLCFTLVSLRTWGITDCVAPIVHAPSKWY</sequence>
<reference evidence="1" key="1">
    <citation type="submission" date="2008-06" db="EMBL/GenBank/DDBJ databases">
        <authorList>
            <person name="Chung C.-C."/>
            <person name="Hwang S.-P.L."/>
            <person name="Chang J."/>
        </authorList>
    </citation>
    <scope>NUCLEOTIDE SEQUENCE</scope>
</reference>
<name>C5H670_SKECO</name>
<dbReference type="EMBL" id="EU797455">
    <property type="protein sequence ID" value="ACJ03841.1"/>
    <property type="molecule type" value="mRNA"/>
</dbReference>
<gene>
    <name evidence="1" type="primary">RG14</name>
</gene>
<proteinExistence type="evidence at transcript level"/>
<protein>
    <submittedName>
        <fullName evidence="1">Rapid-growth-like protein 14</fullName>
    </submittedName>
</protein>